<feature type="domain" description="Glucose-methanol-choline oxidoreductase N-terminal" evidence="5">
    <location>
        <begin position="20"/>
        <end position="90"/>
    </location>
</feature>
<accession>A0A2C5Z2Z7</accession>
<dbReference type="OrthoDB" id="269227at2759"/>
<evidence type="ECO:0000256" key="1">
    <source>
        <dbReference type="ARBA" id="ARBA00001974"/>
    </source>
</evidence>
<evidence type="ECO:0000259" key="5">
    <source>
        <dbReference type="Pfam" id="PF00732"/>
    </source>
</evidence>
<proteinExistence type="predicted"/>
<keyword evidence="4" id="KW-0560">Oxidoreductase</keyword>
<dbReference type="AlphaFoldDB" id="A0A2C5Z2Z7"/>
<comment type="caution">
    <text evidence="6">The sequence shown here is derived from an EMBL/GenBank/DDBJ whole genome shotgun (WGS) entry which is preliminary data.</text>
</comment>
<evidence type="ECO:0000256" key="2">
    <source>
        <dbReference type="ARBA" id="ARBA00022630"/>
    </source>
</evidence>
<dbReference type="InterPro" id="IPR000172">
    <property type="entry name" value="GMC_OxRdtase_N"/>
</dbReference>
<evidence type="ECO:0000256" key="4">
    <source>
        <dbReference type="ARBA" id="ARBA00023002"/>
    </source>
</evidence>
<dbReference type="Gene3D" id="3.30.560.10">
    <property type="entry name" value="Glucose Oxidase, domain 3"/>
    <property type="match status" value="1"/>
</dbReference>
<reference evidence="6 7" key="1">
    <citation type="submission" date="2017-06" db="EMBL/GenBank/DDBJ databases">
        <title>Ant-infecting Ophiocordyceps genomes reveal a high diversity of potential behavioral manipulation genes and a possible major role for enterotoxins.</title>
        <authorList>
            <person name="De Bekker C."/>
            <person name="Evans H.C."/>
            <person name="Brachmann A."/>
            <person name="Hughes D.P."/>
        </authorList>
    </citation>
    <scope>NUCLEOTIDE SEQUENCE [LARGE SCALE GENOMIC DNA]</scope>
    <source>
        <strain evidence="6 7">1348a</strain>
    </source>
</reference>
<organism evidence="6 7">
    <name type="scientific">Ophiocordyceps australis</name>
    <dbReference type="NCBI Taxonomy" id="1399860"/>
    <lineage>
        <taxon>Eukaryota</taxon>
        <taxon>Fungi</taxon>
        <taxon>Dikarya</taxon>
        <taxon>Ascomycota</taxon>
        <taxon>Pezizomycotina</taxon>
        <taxon>Sordariomycetes</taxon>
        <taxon>Hypocreomycetidae</taxon>
        <taxon>Hypocreales</taxon>
        <taxon>Ophiocordycipitaceae</taxon>
        <taxon>Ophiocordyceps</taxon>
    </lineage>
</organism>
<gene>
    <name evidence="6" type="ORF">CDD82_5060</name>
</gene>
<name>A0A2C5Z2Z7_9HYPO</name>
<dbReference type="GO" id="GO:0016614">
    <property type="term" value="F:oxidoreductase activity, acting on CH-OH group of donors"/>
    <property type="evidence" value="ECO:0007669"/>
    <property type="project" value="InterPro"/>
</dbReference>
<keyword evidence="2" id="KW-0285">Flavoprotein</keyword>
<dbReference type="SUPFAM" id="SSF51905">
    <property type="entry name" value="FAD/NAD(P)-binding domain"/>
    <property type="match status" value="1"/>
</dbReference>
<evidence type="ECO:0000256" key="3">
    <source>
        <dbReference type="ARBA" id="ARBA00022827"/>
    </source>
</evidence>
<dbReference type="GO" id="GO:0050660">
    <property type="term" value="F:flavin adenine dinucleotide binding"/>
    <property type="evidence" value="ECO:0007669"/>
    <property type="project" value="InterPro"/>
</dbReference>
<evidence type="ECO:0000313" key="6">
    <source>
        <dbReference type="EMBL" id="PHH74170.1"/>
    </source>
</evidence>
<dbReference type="Gene3D" id="3.50.50.60">
    <property type="entry name" value="FAD/NAD(P)-binding domain"/>
    <property type="match status" value="1"/>
</dbReference>
<comment type="cofactor">
    <cofactor evidence="1">
        <name>FAD</name>
        <dbReference type="ChEBI" id="CHEBI:57692"/>
    </cofactor>
</comment>
<keyword evidence="7" id="KW-1185">Reference proteome</keyword>
<dbReference type="Pfam" id="PF00732">
    <property type="entry name" value="GMC_oxred_N"/>
    <property type="match status" value="1"/>
</dbReference>
<dbReference type="EMBL" id="NJEU01000449">
    <property type="protein sequence ID" value="PHH74170.1"/>
    <property type="molecule type" value="Genomic_DNA"/>
</dbReference>
<protein>
    <recommendedName>
        <fullName evidence="5">Glucose-methanol-choline oxidoreductase N-terminal domain-containing protein</fullName>
    </recommendedName>
</protein>
<dbReference type="Gene3D" id="4.10.450.10">
    <property type="entry name" value="Glucose Oxidase, domain 2"/>
    <property type="match status" value="1"/>
</dbReference>
<dbReference type="Proteomes" id="UP000224854">
    <property type="component" value="Unassembled WGS sequence"/>
</dbReference>
<dbReference type="InterPro" id="IPR027424">
    <property type="entry name" value="Glucose_Oxidase_domain_2"/>
</dbReference>
<sequence>MLQSMQSLGLAYDPDMFAHGDRSHGCGHVVRTVSNGIRTTAADFLTKTNRRPNISIITGAHVDRVLIEPQNDALVAVGVRAVLESGHVVDYTARKESGAAASWNQDLG</sequence>
<evidence type="ECO:0000313" key="7">
    <source>
        <dbReference type="Proteomes" id="UP000224854"/>
    </source>
</evidence>
<dbReference type="InterPro" id="IPR036188">
    <property type="entry name" value="FAD/NAD-bd_sf"/>
</dbReference>
<keyword evidence="3" id="KW-0274">FAD</keyword>